<keyword evidence="2 5" id="KW-0238">DNA-binding</keyword>
<name>A0ABS4E1G0_9HYPH</name>
<dbReference type="PANTHER" id="PTHR42756">
    <property type="entry name" value="TRANSCRIPTIONAL REGULATOR, MARR"/>
    <property type="match status" value="1"/>
</dbReference>
<dbReference type="Pfam" id="PF01047">
    <property type="entry name" value="MarR"/>
    <property type="match status" value="1"/>
</dbReference>
<comment type="caution">
    <text evidence="5">The sequence shown here is derived from an EMBL/GenBank/DDBJ whole genome shotgun (WGS) entry which is preliminary data.</text>
</comment>
<accession>A0ABS4E1G0</accession>
<evidence type="ECO:0000256" key="1">
    <source>
        <dbReference type="ARBA" id="ARBA00023015"/>
    </source>
</evidence>
<gene>
    <name evidence="5" type="ORF">J2Z17_003219</name>
</gene>
<evidence type="ECO:0000259" key="4">
    <source>
        <dbReference type="PROSITE" id="PS50995"/>
    </source>
</evidence>
<dbReference type="SMART" id="SM00347">
    <property type="entry name" value="HTH_MARR"/>
    <property type="match status" value="1"/>
</dbReference>
<dbReference type="EMBL" id="JAGGJU010000008">
    <property type="protein sequence ID" value="MBP1851771.1"/>
    <property type="molecule type" value="Genomic_DNA"/>
</dbReference>
<keyword evidence="3" id="KW-0804">Transcription</keyword>
<reference evidence="5 6" key="1">
    <citation type="submission" date="2021-03" db="EMBL/GenBank/DDBJ databases">
        <title>Genomic Encyclopedia of Type Strains, Phase IV (KMG-IV): sequencing the most valuable type-strain genomes for metagenomic binning, comparative biology and taxonomic classification.</title>
        <authorList>
            <person name="Goeker M."/>
        </authorList>
    </citation>
    <scope>NUCLEOTIDE SEQUENCE [LARGE SCALE GENOMIC DNA]</scope>
    <source>
        <strain evidence="5 6">DSM 21600</strain>
    </source>
</reference>
<dbReference type="PROSITE" id="PS50995">
    <property type="entry name" value="HTH_MARR_2"/>
    <property type="match status" value="1"/>
</dbReference>
<dbReference type="InterPro" id="IPR036390">
    <property type="entry name" value="WH_DNA-bd_sf"/>
</dbReference>
<dbReference type="PANTHER" id="PTHR42756:SF1">
    <property type="entry name" value="TRANSCRIPTIONAL REPRESSOR OF EMRAB OPERON"/>
    <property type="match status" value="1"/>
</dbReference>
<evidence type="ECO:0000313" key="5">
    <source>
        <dbReference type="EMBL" id="MBP1851771.1"/>
    </source>
</evidence>
<dbReference type="PRINTS" id="PR00598">
    <property type="entry name" value="HTHMARR"/>
</dbReference>
<evidence type="ECO:0000256" key="3">
    <source>
        <dbReference type="ARBA" id="ARBA00023163"/>
    </source>
</evidence>
<dbReference type="Proteomes" id="UP000759443">
    <property type="component" value="Unassembled WGS sequence"/>
</dbReference>
<keyword evidence="6" id="KW-1185">Reference proteome</keyword>
<proteinExistence type="predicted"/>
<keyword evidence="1" id="KW-0805">Transcription regulation</keyword>
<feature type="domain" description="HTH marR-type" evidence="4">
    <location>
        <begin position="19"/>
        <end position="155"/>
    </location>
</feature>
<dbReference type="GO" id="GO:0003677">
    <property type="term" value="F:DNA binding"/>
    <property type="evidence" value="ECO:0007669"/>
    <property type="project" value="UniProtKB-KW"/>
</dbReference>
<dbReference type="SUPFAM" id="SSF46785">
    <property type="entry name" value="Winged helix' DNA-binding domain"/>
    <property type="match status" value="1"/>
</dbReference>
<dbReference type="InterPro" id="IPR036388">
    <property type="entry name" value="WH-like_DNA-bd_sf"/>
</dbReference>
<dbReference type="Gene3D" id="1.10.10.10">
    <property type="entry name" value="Winged helix-like DNA-binding domain superfamily/Winged helix DNA-binding domain"/>
    <property type="match status" value="1"/>
</dbReference>
<sequence>MREAATMDVTTRTASPVAVGELGQSLGFLLRLAQLQSFEDFFSAHGPQGLKPGEFSVLFVIHRNPGIRQSALGQRLMIKRAHMTKLIRAFEDRGLVSRRIPDEDRRAIELTLTDAGIAALDTASGAFFAYEETTGAPLTLIERDRLVALLRKFTGIDEVAG</sequence>
<dbReference type="InterPro" id="IPR000835">
    <property type="entry name" value="HTH_MarR-typ"/>
</dbReference>
<protein>
    <submittedName>
        <fullName evidence="5">DNA-binding MarR family transcriptional regulator</fullName>
    </submittedName>
</protein>
<evidence type="ECO:0000313" key="6">
    <source>
        <dbReference type="Proteomes" id="UP000759443"/>
    </source>
</evidence>
<dbReference type="RefSeq" id="WP_245224146.1">
    <property type="nucleotide sequence ID" value="NZ_JAGGJU010000008.1"/>
</dbReference>
<organism evidence="5 6">
    <name type="scientific">Rhizobium halophytocola</name>
    <dbReference type="NCBI Taxonomy" id="735519"/>
    <lineage>
        <taxon>Bacteria</taxon>
        <taxon>Pseudomonadati</taxon>
        <taxon>Pseudomonadota</taxon>
        <taxon>Alphaproteobacteria</taxon>
        <taxon>Hyphomicrobiales</taxon>
        <taxon>Rhizobiaceae</taxon>
        <taxon>Rhizobium/Agrobacterium group</taxon>
        <taxon>Rhizobium</taxon>
    </lineage>
</organism>
<evidence type="ECO:0000256" key="2">
    <source>
        <dbReference type="ARBA" id="ARBA00023125"/>
    </source>
</evidence>